<accession>A0ABY2E4D5</accession>
<evidence type="ECO:0000313" key="2">
    <source>
        <dbReference type="EMBL" id="TDE94890.1"/>
    </source>
</evidence>
<comment type="caution">
    <text evidence="2">The sequence shown here is derived from an EMBL/GenBank/DDBJ whole genome shotgun (WGS) entry which is preliminary data.</text>
</comment>
<reference evidence="2 3" key="1">
    <citation type="submission" date="2019-03" db="EMBL/GenBank/DDBJ databases">
        <title>Genomic features of bacteria from cold environments.</title>
        <authorList>
            <person name="Shen L."/>
        </authorList>
    </citation>
    <scope>NUCLEOTIDE SEQUENCE [LARGE SCALE GENOMIC DNA]</scope>
    <source>
        <strain evidence="3">T3246-1</strain>
    </source>
</reference>
<sequence>MTSPRQTDDDHLDALLNASSPPAPLAGAATETDLATLVAEARTAAIPPRPGRTRRHLTAVSAAVVLGLAGAGAAAATVTDADWLPWAQEADVIFTYTLPSGAVCEERIGDVGSSGDPEAVEATREFFRDNDVLALADVDAMIAQIRQEDASGGEDGTEVSADDPDAQPMSADMEYGLALGRAISDLVTAELRSQGFDTDAAGVSYSGQAWCPGADW</sequence>
<feature type="compositionally biased region" description="Low complexity" evidence="1">
    <location>
        <begin position="14"/>
        <end position="28"/>
    </location>
</feature>
<protein>
    <submittedName>
        <fullName evidence="2">Uncharacterized protein</fullName>
    </submittedName>
</protein>
<feature type="compositionally biased region" description="Basic and acidic residues" evidence="1">
    <location>
        <begin position="1"/>
        <end position="13"/>
    </location>
</feature>
<dbReference type="RefSeq" id="WP_133107300.1">
    <property type="nucleotide sequence ID" value="NZ_SMNA01000004.1"/>
</dbReference>
<evidence type="ECO:0000256" key="1">
    <source>
        <dbReference type="SAM" id="MobiDB-lite"/>
    </source>
</evidence>
<feature type="region of interest" description="Disordered" evidence="1">
    <location>
        <begin position="1"/>
        <end position="28"/>
    </location>
</feature>
<gene>
    <name evidence="2" type="ORF">EXU48_08880</name>
</gene>
<name>A0ABY2E4D5_9MICO</name>
<evidence type="ECO:0000313" key="3">
    <source>
        <dbReference type="Proteomes" id="UP000504882"/>
    </source>
</evidence>
<keyword evidence="3" id="KW-1185">Reference proteome</keyword>
<feature type="region of interest" description="Disordered" evidence="1">
    <location>
        <begin position="148"/>
        <end position="169"/>
    </location>
</feature>
<dbReference type="Proteomes" id="UP000504882">
    <property type="component" value="Unassembled WGS sequence"/>
</dbReference>
<organism evidence="2 3">
    <name type="scientific">Occultella glacieicola</name>
    <dbReference type="NCBI Taxonomy" id="2518684"/>
    <lineage>
        <taxon>Bacteria</taxon>
        <taxon>Bacillati</taxon>
        <taxon>Actinomycetota</taxon>
        <taxon>Actinomycetes</taxon>
        <taxon>Micrococcales</taxon>
        <taxon>Ruaniaceae</taxon>
        <taxon>Occultella</taxon>
    </lineage>
</organism>
<proteinExistence type="predicted"/>
<dbReference type="EMBL" id="SMNA01000004">
    <property type="protein sequence ID" value="TDE94890.1"/>
    <property type="molecule type" value="Genomic_DNA"/>
</dbReference>
<feature type="compositionally biased region" description="Acidic residues" evidence="1">
    <location>
        <begin position="151"/>
        <end position="165"/>
    </location>
</feature>